<dbReference type="SMART" id="SM00640">
    <property type="entry name" value="Glyco_32"/>
    <property type="match status" value="1"/>
</dbReference>
<evidence type="ECO:0000259" key="7">
    <source>
        <dbReference type="Pfam" id="PF08244"/>
    </source>
</evidence>
<feature type="domain" description="Glycosyl hydrolase family 32 N-terminal" evidence="6">
    <location>
        <begin position="32"/>
        <end position="342"/>
    </location>
</feature>
<dbReference type="InterPro" id="IPR013148">
    <property type="entry name" value="Glyco_hydro_32_N"/>
</dbReference>
<dbReference type="InterPro" id="IPR013320">
    <property type="entry name" value="ConA-like_dom_sf"/>
</dbReference>
<keyword evidence="3 4" id="KW-0326">Glycosidase</keyword>
<protein>
    <submittedName>
        <fullName evidence="8">MDL3</fullName>
    </submittedName>
</protein>
<dbReference type="Pfam" id="PF08244">
    <property type="entry name" value="Glyco_hydro_32C"/>
    <property type="match status" value="1"/>
</dbReference>
<organism evidence="8">
    <name type="scientific">Mayetiola destructor</name>
    <name type="common">Hessian fly</name>
    <dbReference type="NCBI Taxonomy" id="39758"/>
    <lineage>
        <taxon>Eukaryota</taxon>
        <taxon>Metazoa</taxon>
        <taxon>Ecdysozoa</taxon>
        <taxon>Arthropoda</taxon>
        <taxon>Hexapoda</taxon>
        <taxon>Insecta</taxon>
        <taxon>Pterygota</taxon>
        <taxon>Neoptera</taxon>
        <taxon>Endopterygota</taxon>
        <taxon>Diptera</taxon>
        <taxon>Nematocera</taxon>
        <taxon>Sciaroidea</taxon>
        <taxon>Cecidomyiidae</taxon>
        <taxon>Mayetiola</taxon>
    </lineage>
</organism>
<dbReference type="GO" id="GO:0005737">
    <property type="term" value="C:cytoplasm"/>
    <property type="evidence" value="ECO:0007669"/>
    <property type="project" value="TreeGrafter"/>
</dbReference>
<dbReference type="Gene3D" id="2.115.10.20">
    <property type="entry name" value="Glycosyl hydrolase domain, family 43"/>
    <property type="match status" value="1"/>
</dbReference>
<evidence type="ECO:0000256" key="5">
    <source>
        <dbReference type="SAM" id="SignalP"/>
    </source>
</evidence>
<dbReference type="CDD" id="cd18622">
    <property type="entry name" value="GH32_Inu-like"/>
    <property type="match status" value="1"/>
</dbReference>
<keyword evidence="2 4" id="KW-0378">Hydrolase</keyword>
<accession>A0A7S5SLG3</accession>
<evidence type="ECO:0000256" key="3">
    <source>
        <dbReference type="ARBA" id="ARBA00023295"/>
    </source>
</evidence>
<dbReference type="InterPro" id="IPR001362">
    <property type="entry name" value="Glyco_hydro_32"/>
</dbReference>
<dbReference type="InterPro" id="IPR023296">
    <property type="entry name" value="Glyco_hydro_beta-prop_sf"/>
</dbReference>
<dbReference type="Gene3D" id="2.60.120.560">
    <property type="entry name" value="Exo-inulinase, domain 1"/>
    <property type="match status" value="1"/>
</dbReference>
<keyword evidence="5" id="KW-0732">Signal</keyword>
<comment type="similarity">
    <text evidence="1 4">Belongs to the glycosyl hydrolase 32 family.</text>
</comment>
<evidence type="ECO:0000256" key="1">
    <source>
        <dbReference type="ARBA" id="ARBA00009902"/>
    </source>
</evidence>
<dbReference type="GO" id="GO:0004575">
    <property type="term" value="F:sucrose alpha-glucosidase activity"/>
    <property type="evidence" value="ECO:0007669"/>
    <property type="project" value="TreeGrafter"/>
</dbReference>
<dbReference type="SUPFAM" id="SSF75005">
    <property type="entry name" value="Arabinanase/levansucrase/invertase"/>
    <property type="match status" value="1"/>
</dbReference>
<sequence length="519" mass="59784">MSRTNILLCTTLLVLISLTSAVYDELYRPQIHLSPPNGWMSDPNGLVYHDGVYHVFYQHNPVDTEPDKFPQMYWGHAISTDLVHWKNLGIALSPPTGRSFFSGGGIIDHHNVTGFQIDDDKKPLILLFTSYNISTEEQEQWIAYSNDAPEYNTFEYYKNNPVINQLNLEGEKSINFRDPQIYEWETGQYVTFISQDNKSMIYNSRDMINWELVSQFGEYEGKHGGIWECPSLFTLNVTINGTMVEKEALLITLTDFVIPAIQYFIGSFDGKTFKNENPPETILWYDYGPDSFAGSTFNHVPSNRRIFLSWMSRWEYAMSVGLGPWNGNLGLPRELHLKQVGNDIRLASLPVYELKDLRTSQFRKKNVRISSKYVSKIVEDDGEDQHTVDIEMILDLSNLKKGDKFDIVFFDKQDRLNVTLKGNEFTLDRSRAGKTDFNKFGIPWKAPRFIDSPELKLRIIIDRSSIEFFADDGLTVMTALFFSKEDIASKMAIHVHSSSLKSTVHLRELNAYKMKSIWN</sequence>
<dbReference type="InterPro" id="IPR013189">
    <property type="entry name" value="Glyco_hydro_32_C"/>
</dbReference>
<dbReference type="EMBL" id="MK519617">
    <property type="protein sequence ID" value="QIX12406.1"/>
    <property type="molecule type" value="mRNA"/>
</dbReference>
<dbReference type="AlphaFoldDB" id="A0A7S5SLG3"/>
<name>A0A7S5SLG3_MAYDE</name>
<feature type="chain" id="PRO_5030890706" evidence="5">
    <location>
        <begin position="22"/>
        <end position="519"/>
    </location>
</feature>
<evidence type="ECO:0000256" key="4">
    <source>
        <dbReference type="RuleBase" id="RU362110"/>
    </source>
</evidence>
<proteinExistence type="evidence at transcript level"/>
<reference evidence="8" key="1">
    <citation type="submission" date="2019-02" db="EMBL/GenBank/DDBJ databases">
        <title>A Single Event of Horizontal Gene Transfer Changed Fundamentally the Metabolic Physiology of a Parasitic Gall Midge.</title>
        <authorList>
            <person name="Cheng X."/>
            <person name="Garces-Carrera S."/>
            <person name="Whitworth J."/>
            <person name="Park Y."/>
            <person name="Chen M.-S."/>
        </authorList>
    </citation>
    <scope>NUCLEOTIDE SEQUENCE</scope>
</reference>
<evidence type="ECO:0000259" key="6">
    <source>
        <dbReference type="Pfam" id="PF00251"/>
    </source>
</evidence>
<evidence type="ECO:0000256" key="2">
    <source>
        <dbReference type="ARBA" id="ARBA00022801"/>
    </source>
</evidence>
<dbReference type="GO" id="GO:0005987">
    <property type="term" value="P:sucrose catabolic process"/>
    <property type="evidence" value="ECO:0007669"/>
    <property type="project" value="TreeGrafter"/>
</dbReference>
<evidence type="ECO:0000313" key="8">
    <source>
        <dbReference type="EMBL" id="QIX12406.1"/>
    </source>
</evidence>
<feature type="domain" description="Glycosyl hydrolase family 32 C-terminal" evidence="7">
    <location>
        <begin position="353"/>
        <end position="498"/>
    </location>
</feature>
<dbReference type="PANTHER" id="PTHR42800:SF1">
    <property type="entry name" value="EXOINULINASE INUD (AFU_ORTHOLOGUE AFUA_5G00480)"/>
    <property type="match status" value="1"/>
</dbReference>
<feature type="signal peptide" evidence="5">
    <location>
        <begin position="1"/>
        <end position="21"/>
    </location>
</feature>
<dbReference type="PANTHER" id="PTHR42800">
    <property type="entry name" value="EXOINULINASE INUD (AFU_ORTHOLOGUE AFUA_5G00480)"/>
    <property type="match status" value="1"/>
</dbReference>
<dbReference type="Pfam" id="PF00251">
    <property type="entry name" value="Glyco_hydro_32N"/>
    <property type="match status" value="1"/>
</dbReference>
<dbReference type="SUPFAM" id="SSF49899">
    <property type="entry name" value="Concanavalin A-like lectins/glucanases"/>
    <property type="match status" value="1"/>
</dbReference>